<reference evidence="1 2" key="1">
    <citation type="submission" date="2018-08" db="EMBL/GenBank/DDBJ databases">
        <title>Meiothermus cateniformans JCM 15151 genome sequencing project.</title>
        <authorList>
            <person name="Da Costa M.S."/>
            <person name="Albuquerque L."/>
            <person name="Raposo P."/>
            <person name="Froufe H.J.C."/>
            <person name="Barroso C.S."/>
            <person name="Egas C."/>
        </authorList>
    </citation>
    <scope>NUCLEOTIDE SEQUENCE [LARGE SCALE GENOMIC DNA]</scope>
    <source>
        <strain evidence="1 2">JCM 15151</strain>
    </source>
</reference>
<evidence type="ECO:0000313" key="1">
    <source>
        <dbReference type="EMBL" id="RIH77000.1"/>
    </source>
</evidence>
<dbReference type="KEGG" id="mtai:Mtai_v1c27760"/>
<protein>
    <submittedName>
        <fullName evidence="1">Uncharacterized protein</fullName>
    </submittedName>
</protein>
<dbReference type="EMBL" id="QWKX01000033">
    <property type="protein sequence ID" value="RIH77000.1"/>
    <property type="molecule type" value="Genomic_DNA"/>
</dbReference>
<organism evidence="1 2">
    <name type="scientific">Meiothermus taiwanensis</name>
    <dbReference type="NCBI Taxonomy" id="172827"/>
    <lineage>
        <taxon>Bacteria</taxon>
        <taxon>Thermotogati</taxon>
        <taxon>Deinococcota</taxon>
        <taxon>Deinococci</taxon>
        <taxon>Thermales</taxon>
        <taxon>Thermaceae</taxon>
        <taxon>Meiothermus</taxon>
    </lineage>
</organism>
<name>A0A399E305_9DEIN</name>
<accession>A0A399E305</accession>
<dbReference type="Proteomes" id="UP000266089">
    <property type="component" value="Unassembled WGS sequence"/>
</dbReference>
<evidence type="ECO:0000313" key="2">
    <source>
        <dbReference type="Proteomes" id="UP000266089"/>
    </source>
</evidence>
<gene>
    <name evidence="1" type="ORF">Mcate_01548</name>
</gene>
<dbReference type="RefSeq" id="WP_027888408.1">
    <property type="nucleotide sequence ID" value="NZ_JBHSXZ010000053.1"/>
</dbReference>
<sequence length="234" mass="27031">MVISHDCDLANDDLEEEPNVEVLLGKMGDPSESGNLRWGKSPRRIHLEYTDQNGNKLLLEFRINQKRTVAKSELCRYDPQAYRLTENERDAFTRWLASRYRRSAFPDAFNDVLRLSRLGEKLESQLKKPEGEAITAVLFDLEERSSAEFRLSVLLLYSDEDLYEKVEAVAKSIRQLFEKHGHEVSAEGVRVELEDCVPISEGVLTLKDLRKLRKWEKDYISLRSNPPGKMMGEV</sequence>
<comment type="caution">
    <text evidence="1">The sequence shown here is derived from an EMBL/GenBank/DDBJ whole genome shotgun (WGS) entry which is preliminary data.</text>
</comment>
<dbReference type="AlphaFoldDB" id="A0A399E305"/>
<dbReference type="OrthoDB" id="1551024at2"/>
<proteinExistence type="predicted"/>